<comment type="caution">
    <text evidence="10">The sequence shown here is derived from an EMBL/GenBank/DDBJ whole genome shotgun (WGS) entry which is preliminary data.</text>
</comment>
<evidence type="ECO:0000256" key="1">
    <source>
        <dbReference type="ARBA" id="ARBA00022553"/>
    </source>
</evidence>
<gene>
    <name evidence="10" type="ORF">A3A74_06725</name>
</gene>
<feature type="DNA-binding region" description="OmpR/PhoB-type" evidence="7">
    <location>
        <begin position="124"/>
        <end position="222"/>
    </location>
</feature>
<dbReference type="STRING" id="1802055.A3A74_06725"/>
<dbReference type="Pfam" id="PF00486">
    <property type="entry name" value="Trans_reg_C"/>
    <property type="match status" value="1"/>
</dbReference>
<keyword evidence="1 6" id="KW-0597">Phosphoprotein</keyword>
<dbReference type="SMART" id="SM00448">
    <property type="entry name" value="REC"/>
    <property type="match status" value="1"/>
</dbReference>
<dbReference type="PANTHER" id="PTHR48111">
    <property type="entry name" value="REGULATOR OF RPOS"/>
    <property type="match status" value="1"/>
</dbReference>
<dbReference type="InterPro" id="IPR001867">
    <property type="entry name" value="OmpR/PhoB-type_DNA-bd"/>
</dbReference>
<name>A0A1F7I6K9_9BACT</name>
<dbReference type="Gene3D" id="3.40.50.2300">
    <property type="match status" value="1"/>
</dbReference>
<dbReference type="InterPro" id="IPR039420">
    <property type="entry name" value="WalR-like"/>
</dbReference>
<protein>
    <submittedName>
        <fullName evidence="10">DNA-binding response regulator</fullName>
    </submittedName>
</protein>
<dbReference type="PANTHER" id="PTHR48111:SF22">
    <property type="entry name" value="REGULATOR OF RPOS"/>
    <property type="match status" value="1"/>
</dbReference>
<dbReference type="Gene3D" id="1.10.10.10">
    <property type="entry name" value="Winged helix-like DNA-binding domain superfamily/Winged helix DNA-binding domain"/>
    <property type="match status" value="1"/>
</dbReference>
<feature type="domain" description="OmpR/PhoB-type" evidence="9">
    <location>
        <begin position="124"/>
        <end position="222"/>
    </location>
</feature>
<dbReference type="CDD" id="cd17625">
    <property type="entry name" value="REC_OmpR_DrrD-like"/>
    <property type="match status" value="1"/>
</dbReference>
<dbReference type="InterPro" id="IPR001789">
    <property type="entry name" value="Sig_transdc_resp-reg_receiver"/>
</dbReference>
<dbReference type="GO" id="GO:0005829">
    <property type="term" value="C:cytosol"/>
    <property type="evidence" value="ECO:0007669"/>
    <property type="project" value="TreeGrafter"/>
</dbReference>
<evidence type="ECO:0000256" key="5">
    <source>
        <dbReference type="ARBA" id="ARBA00023163"/>
    </source>
</evidence>
<dbReference type="FunFam" id="1.10.10.10:FF:000005">
    <property type="entry name" value="Two-component system response regulator"/>
    <property type="match status" value="1"/>
</dbReference>
<dbReference type="GO" id="GO:0000976">
    <property type="term" value="F:transcription cis-regulatory region binding"/>
    <property type="evidence" value="ECO:0007669"/>
    <property type="project" value="TreeGrafter"/>
</dbReference>
<feature type="domain" description="Response regulatory" evidence="8">
    <location>
        <begin position="2"/>
        <end position="116"/>
    </location>
</feature>
<evidence type="ECO:0000313" key="11">
    <source>
        <dbReference type="Proteomes" id="UP000179270"/>
    </source>
</evidence>
<evidence type="ECO:0000313" key="10">
    <source>
        <dbReference type="EMBL" id="OGK39000.1"/>
    </source>
</evidence>
<evidence type="ECO:0000256" key="6">
    <source>
        <dbReference type="PROSITE-ProRule" id="PRU00169"/>
    </source>
</evidence>
<dbReference type="GO" id="GO:0000156">
    <property type="term" value="F:phosphorelay response regulator activity"/>
    <property type="evidence" value="ECO:0007669"/>
    <property type="project" value="TreeGrafter"/>
</dbReference>
<evidence type="ECO:0000256" key="4">
    <source>
        <dbReference type="ARBA" id="ARBA00023125"/>
    </source>
</evidence>
<dbReference type="SMART" id="SM00862">
    <property type="entry name" value="Trans_reg_C"/>
    <property type="match status" value="1"/>
</dbReference>
<dbReference type="GO" id="GO:0006355">
    <property type="term" value="P:regulation of DNA-templated transcription"/>
    <property type="evidence" value="ECO:0007669"/>
    <property type="project" value="InterPro"/>
</dbReference>
<keyword evidence="5" id="KW-0804">Transcription</keyword>
<reference evidence="10 11" key="1">
    <citation type="journal article" date="2016" name="Nat. Commun.">
        <title>Thousands of microbial genomes shed light on interconnected biogeochemical processes in an aquifer system.</title>
        <authorList>
            <person name="Anantharaman K."/>
            <person name="Brown C.T."/>
            <person name="Hug L.A."/>
            <person name="Sharon I."/>
            <person name="Castelle C.J."/>
            <person name="Probst A.J."/>
            <person name="Thomas B.C."/>
            <person name="Singh A."/>
            <person name="Wilkins M.J."/>
            <person name="Karaoz U."/>
            <person name="Brodie E.L."/>
            <person name="Williams K.H."/>
            <person name="Hubbard S.S."/>
            <person name="Banfield J.F."/>
        </authorList>
    </citation>
    <scope>NUCLEOTIDE SEQUENCE [LARGE SCALE GENOMIC DNA]</scope>
</reference>
<keyword evidence="3" id="KW-0805">Transcription regulation</keyword>
<dbReference type="SUPFAM" id="SSF52172">
    <property type="entry name" value="CheY-like"/>
    <property type="match status" value="1"/>
</dbReference>
<dbReference type="Proteomes" id="UP000179270">
    <property type="component" value="Unassembled WGS sequence"/>
</dbReference>
<keyword evidence="2" id="KW-0902">Two-component regulatory system</keyword>
<evidence type="ECO:0000259" key="9">
    <source>
        <dbReference type="PROSITE" id="PS51755"/>
    </source>
</evidence>
<dbReference type="Pfam" id="PF00072">
    <property type="entry name" value="Response_reg"/>
    <property type="match status" value="1"/>
</dbReference>
<dbReference type="Gene3D" id="6.10.250.690">
    <property type="match status" value="1"/>
</dbReference>
<evidence type="ECO:0000256" key="2">
    <source>
        <dbReference type="ARBA" id="ARBA00023012"/>
    </source>
</evidence>
<dbReference type="InterPro" id="IPR036388">
    <property type="entry name" value="WH-like_DNA-bd_sf"/>
</dbReference>
<evidence type="ECO:0000256" key="3">
    <source>
        <dbReference type="ARBA" id="ARBA00023015"/>
    </source>
</evidence>
<evidence type="ECO:0000256" key="7">
    <source>
        <dbReference type="PROSITE-ProRule" id="PRU01091"/>
    </source>
</evidence>
<dbReference type="InterPro" id="IPR011006">
    <property type="entry name" value="CheY-like_superfamily"/>
</dbReference>
<feature type="modified residue" description="4-aspartylphosphate" evidence="6">
    <location>
        <position position="51"/>
    </location>
</feature>
<dbReference type="FunFam" id="3.40.50.2300:FF:000001">
    <property type="entry name" value="DNA-binding response regulator PhoB"/>
    <property type="match status" value="1"/>
</dbReference>
<sequence length="223" mass="25573">MRILIIEDERRLSNVVKKGLVEEGFAVDQAFDGEEGLYLAESESYDLIMLDLMLPKVDGLKVCHELRNKKIKTPILMLTAKSKIEDKVKGLESGADDYLAKPFAFAELKARIQALIRRSHNEADPILKLDDLELDPAKHIVKRSNKIIPLTPKEFAILEYLLRHKNTIVTRTQVTEHVWDYNFDALSNVVDVFITTLRRKINSGFKNKLIQTIHGVGYKMTER</sequence>
<accession>A0A1F7I6K9</accession>
<dbReference type="GO" id="GO:0032993">
    <property type="term" value="C:protein-DNA complex"/>
    <property type="evidence" value="ECO:0007669"/>
    <property type="project" value="TreeGrafter"/>
</dbReference>
<keyword evidence="4 7" id="KW-0238">DNA-binding</keyword>
<dbReference type="PROSITE" id="PS51755">
    <property type="entry name" value="OMPR_PHOB"/>
    <property type="match status" value="1"/>
</dbReference>
<dbReference type="PROSITE" id="PS50110">
    <property type="entry name" value="RESPONSE_REGULATORY"/>
    <property type="match status" value="1"/>
</dbReference>
<proteinExistence type="predicted"/>
<dbReference type="CDD" id="cd00383">
    <property type="entry name" value="trans_reg_C"/>
    <property type="match status" value="1"/>
</dbReference>
<dbReference type="EMBL" id="MGAF01000061">
    <property type="protein sequence ID" value="OGK39000.1"/>
    <property type="molecule type" value="Genomic_DNA"/>
</dbReference>
<organism evidence="10 11">
    <name type="scientific">Candidatus Roizmanbacteria bacterium RIFCSPLOWO2_01_FULL_35_13</name>
    <dbReference type="NCBI Taxonomy" id="1802055"/>
    <lineage>
        <taxon>Bacteria</taxon>
        <taxon>Candidatus Roizmaniibacteriota</taxon>
    </lineage>
</organism>
<evidence type="ECO:0000259" key="8">
    <source>
        <dbReference type="PROSITE" id="PS50110"/>
    </source>
</evidence>
<dbReference type="AlphaFoldDB" id="A0A1F7I6K9"/>